<dbReference type="PRINTS" id="PR00063">
    <property type="entry name" value="RIBOSOMALL27"/>
</dbReference>
<dbReference type="InterPro" id="IPR018261">
    <property type="entry name" value="Ribosomal_bL27_CS"/>
</dbReference>
<dbReference type="Gene3D" id="2.40.50.100">
    <property type="match status" value="1"/>
</dbReference>
<dbReference type="HAMAP" id="MF_00539">
    <property type="entry name" value="Ribosomal_bL27"/>
    <property type="match status" value="1"/>
</dbReference>
<protein>
    <recommendedName>
        <fullName evidence="4 5">Large ribosomal subunit protein bL27</fullName>
    </recommendedName>
</protein>
<proteinExistence type="inferred from homology"/>
<accession>A0A2M6W5U5</accession>
<dbReference type="AlphaFoldDB" id="A0A2M6W5U5"/>
<evidence type="ECO:0000256" key="2">
    <source>
        <dbReference type="ARBA" id="ARBA00022980"/>
    </source>
</evidence>
<reference evidence="7" key="1">
    <citation type="submission" date="2017-09" db="EMBL/GenBank/DDBJ databases">
        <title>Depth-based differentiation of microbial function through sediment-hosted aquifers and enrichment of novel symbionts in the deep terrestrial subsurface.</title>
        <authorList>
            <person name="Probst A.J."/>
            <person name="Ladd B."/>
            <person name="Jarett J.K."/>
            <person name="Geller-Mcgrath D.E."/>
            <person name="Sieber C.M.K."/>
            <person name="Emerson J.B."/>
            <person name="Anantharaman K."/>
            <person name="Thomas B.C."/>
            <person name="Malmstrom R."/>
            <person name="Stieglmeier M."/>
            <person name="Klingl A."/>
            <person name="Woyke T."/>
            <person name="Ryan C.M."/>
            <person name="Banfield J.F."/>
        </authorList>
    </citation>
    <scope>NUCLEOTIDE SEQUENCE [LARGE SCALE GENOMIC DNA]</scope>
</reference>
<dbReference type="GO" id="GO:0003735">
    <property type="term" value="F:structural constituent of ribosome"/>
    <property type="evidence" value="ECO:0007669"/>
    <property type="project" value="InterPro"/>
</dbReference>
<dbReference type="PROSITE" id="PS00831">
    <property type="entry name" value="RIBOSOMAL_L27"/>
    <property type="match status" value="1"/>
</dbReference>
<organism evidence="6 7">
    <name type="scientific">Candidatus Magasanikbacteria bacterium CG10_big_fil_rev_8_21_14_0_10_36_32</name>
    <dbReference type="NCBI Taxonomy" id="1974646"/>
    <lineage>
        <taxon>Bacteria</taxon>
        <taxon>Candidatus Magasanikiibacteriota</taxon>
    </lineage>
</organism>
<evidence type="ECO:0000256" key="1">
    <source>
        <dbReference type="ARBA" id="ARBA00010797"/>
    </source>
</evidence>
<dbReference type="GO" id="GO:0006412">
    <property type="term" value="P:translation"/>
    <property type="evidence" value="ECO:0007669"/>
    <property type="project" value="UniProtKB-UniRule"/>
</dbReference>
<gene>
    <name evidence="5" type="primary">rpmA</name>
    <name evidence="6" type="ORF">COU29_04160</name>
</gene>
<evidence type="ECO:0000256" key="5">
    <source>
        <dbReference type="HAMAP-Rule" id="MF_00539"/>
    </source>
</evidence>
<sequence length="92" mass="10195">MSHKKAGGSTRLGRDSAAQRLGVKIHDGQVIKPGMIIVRQRGTRFHPGKNVRKGSDDTLFSTANGKVKFTQKKRMRFDGKLKRAKYASVVTV</sequence>
<dbReference type="NCBIfam" id="TIGR00062">
    <property type="entry name" value="L27"/>
    <property type="match status" value="1"/>
</dbReference>
<evidence type="ECO:0000313" key="6">
    <source>
        <dbReference type="EMBL" id="PIT88177.1"/>
    </source>
</evidence>
<dbReference type="EMBL" id="PFBV01000005">
    <property type="protein sequence ID" value="PIT88177.1"/>
    <property type="molecule type" value="Genomic_DNA"/>
</dbReference>
<comment type="similarity">
    <text evidence="1 5">Belongs to the bacterial ribosomal protein bL27 family.</text>
</comment>
<evidence type="ECO:0000256" key="3">
    <source>
        <dbReference type="ARBA" id="ARBA00023274"/>
    </source>
</evidence>
<dbReference type="PANTHER" id="PTHR15893:SF0">
    <property type="entry name" value="LARGE RIBOSOMAL SUBUNIT PROTEIN BL27M"/>
    <property type="match status" value="1"/>
</dbReference>
<dbReference type="GO" id="GO:0005840">
    <property type="term" value="C:ribosome"/>
    <property type="evidence" value="ECO:0007669"/>
    <property type="project" value="UniProtKB-KW"/>
</dbReference>
<dbReference type="Pfam" id="PF01016">
    <property type="entry name" value="Ribosomal_L27"/>
    <property type="match status" value="1"/>
</dbReference>
<dbReference type="FunFam" id="2.40.50.100:FF:000020">
    <property type="entry name" value="50S ribosomal protein L27"/>
    <property type="match status" value="1"/>
</dbReference>
<dbReference type="Proteomes" id="UP000231426">
    <property type="component" value="Unassembled WGS sequence"/>
</dbReference>
<dbReference type="SUPFAM" id="SSF110324">
    <property type="entry name" value="Ribosomal L27 protein-like"/>
    <property type="match status" value="1"/>
</dbReference>
<name>A0A2M6W5U5_9BACT</name>
<keyword evidence="3 5" id="KW-0687">Ribonucleoprotein</keyword>
<dbReference type="GO" id="GO:1990904">
    <property type="term" value="C:ribonucleoprotein complex"/>
    <property type="evidence" value="ECO:0007669"/>
    <property type="project" value="UniProtKB-KW"/>
</dbReference>
<evidence type="ECO:0000256" key="4">
    <source>
        <dbReference type="ARBA" id="ARBA00035175"/>
    </source>
</evidence>
<comment type="caution">
    <text evidence="6">The sequence shown here is derived from an EMBL/GenBank/DDBJ whole genome shotgun (WGS) entry which is preliminary data.</text>
</comment>
<keyword evidence="2 5" id="KW-0689">Ribosomal protein</keyword>
<dbReference type="PANTHER" id="PTHR15893">
    <property type="entry name" value="RIBOSOMAL PROTEIN L27"/>
    <property type="match status" value="1"/>
</dbReference>
<evidence type="ECO:0000313" key="7">
    <source>
        <dbReference type="Proteomes" id="UP000231426"/>
    </source>
</evidence>
<dbReference type="InterPro" id="IPR001684">
    <property type="entry name" value="Ribosomal_bL27"/>
</dbReference>